<feature type="compositionally biased region" description="Polar residues" evidence="1">
    <location>
        <begin position="143"/>
        <end position="163"/>
    </location>
</feature>
<evidence type="ECO:0000313" key="3">
    <source>
        <dbReference type="Proteomes" id="UP001311915"/>
    </source>
</evidence>
<accession>A0AAV9MKW4</accession>
<evidence type="ECO:0000313" key="2">
    <source>
        <dbReference type="EMBL" id="KAK4738421.1"/>
    </source>
</evidence>
<keyword evidence="3" id="KW-1185">Reference proteome</keyword>
<feature type="region of interest" description="Disordered" evidence="1">
    <location>
        <begin position="138"/>
        <end position="164"/>
    </location>
</feature>
<gene>
    <name evidence="2" type="ORF">R3W88_002118</name>
</gene>
<feature type="region of interest" description="Disordered" evidence="1">
    <location>
        <begin position="219"/>
        <end position="240"/>
    </location>
</feature>
<feature type="compositionally biased region" description="Pro residues" evidence="1">
    <location>
        <begin position="219"/>
        <end position="230"/>
    </location>
</feature>
<dbReference type="GO" id="GO:0005634">
    <property type="term" value="C:nucleus"/>
    <property type="evidence" value="ECO:0007669"/>
    <property type="project" value="TreeGrafter"/>
</dbReference>
<dbReference type="SUPFAM" id="SSF52540">
    <property type="entry name" value="P-loop containing nucleoside triphosphate hydrolases"/>
    <property type="match status" value="1"/>
</dbReference>
<dbReference type="AlphaFoldDB" id="A0AAV9MKW4"/>
<dbReference type="Pfam" id="PF21960">
    <property type="entry name" value="RCF1-5-like_lid"/>
    <property type="match status" value="1"/>
</dbReference>
<name>A0AAV9MKW4_9SOLN</name>
<feature type="region of interest" description="Disordered" evidence="1">
    <location>
        <begin position="1"/>
        <end position="121"/>
    </location>
</feature>
<organism evidence="2 3">
    <name type="scientific">Solanum pinnatisectum</name>
    <name type="common">tansyleaf nightshade</name>
    <dbReference type="NCBI Taxonomy" id="50273"/>
    <lineage>
        <taxon>Eukaryota</taxon>
        <taxon>Viridiplantae</taxon>
        <taxon>Streptophyta</taxon>
        <taxon>Embryophyta</taxon>
        <taxon>Tracheophyta</taxon>
        <taxon>Spermatophyta</taxon>
        <taxon>Magnoliopsida</taxon>
        <taxon>eudicotyledons</taxon>
        <taxon>Gunneridae</taxon>
        <taxon>Pentapetalae</taxon>
        <taxon>asterids</taxon>
        <taxon>lamiids</taxon>
        <taxon>Solanales</taxon>
        <taxon>Solanaceae</taxon>
        <taxon>Solanoideae</taxon>
        <taxon>Solaneae</taxon>
        <taxon>Solanum</taxon>
    </lineage>
</organism>
<comment type="caution">
    <text evidence="2">The sequence shown here is derived from an EMBL/GenBank/DDBJ whole genome shotgun (WGS) entry which is preliminary data.</text>
</comment>
<feature type="compositionally biased region" description="Low complexity" evidence="1">
    <location>
        <begin position="106"/>
        <end position="119"/>
    </location>
</feature>
<dbReference type="FunFam" id="1.10.8.60:FF:000030">
    <property type="entry name" value="replication factor C subunit 3"/>
    <property type="match status" value="1"/>
</dbReference>
<dbReference type="InterPro" id="IPR008921">
    <property type="entry name" value="DNA_pol3_clamp-load_cplx_C"/>
</dbReference>
<dbReference type="Gene3D" id="1.10.8.60">
    <property type="match status" value="1"/>
</dbReference>
<feature type="compositionally biased region" description="Polar residues" evidence="1">
    <location>
        <begin position="1"/>
        <end position="11"/>
    </location>
</feature>
<feature type="compositionally biased region" description="Polar residues" evidence="1">
    <location>
        <begin position="18"/>
        <end position="29"/>
    </location>
</feature>
<reference evidence="2 3" key="1">
    <citation type="submission" date="2023-10" db="EMBL/GenBank/DDBJ databases">
        <title>Genome-Wide Identification Analysis in wild type Solanum Pinnatisectum Reveals Some Genes Defensing Phytophthora Infestans.</title>
        <authorList>
            <person name="Sun C."/>
        </authorList>
    </citation>
    <scope>NUCLEOTIDE SEQUENCE [LARGE SCALE GENOMIC DNA]</scope>
    <source>
        <strain evidence="2">LQN</strain>
        <tissue evidence="2">Leaf</tissue>
    </source>
</reference>
<dbReference type="SUPFAM" id="SSF48019">
    <property type="entry name" value="post-AAA+ oligomerization domain-like"/>
    <property type="match status" value="1"/>
</dbReference>
<dbReference type="GO" id="GO:0005663">
    <property type="term" value="C:DNA replication factor C complex"/>
    <property type="evidence" value="ECO:0007669"/>
    <property type="project" value="TreeGrafter"/>
</dbReference>
<dbReference type="GO" id="GO:0003689">
    <property type="term" value="F:DNA clamp loader activity"/>
    <property type="evidence" value="ECO:0007669"/>
    <property type="project" value="TreeGrafter"/>
</dbReference>
<dbReference type="Proteomes" id="UP001311915">
    <property type="component" value="Unassembled WGS sequence"/>
</dbReference>
<sequence>MSKKPSIQRSKSVPCRISETQNVRSTNSDDSLKPPWHKKVDEERKKGSSSSKNSRSNNLDEFNKRNAIQEEKRYSARSPYYKGLTDSSKEINRQKSLAGSTPGKDSSLSVSSTSNSSKSNLAIKVQEWSASYFVRKGKEERASSSLNVSSGNKNIRDPSSSETKVIRTTIGEELGIHSKGVRRSVRRTKSRISQLDQGKPLRERASEMQTNSIVLLPAPAPAPAPAPPVTSPTKLSLPSPPPTPLILQSSQDEEIESVLLPLPASPTQNVADEKDTTNVKDMTVPEKQIDKRFTWADKYRPNDLKDFLCNRNIAQELKALAETDGSIRHFIFAGLPGVGKRTMIFALLRKIYGHDKVQARDKCKVFHLKVLIPCHLSFYCIYFDKLGIQNSETKVQRPQNMKIVKVPYSQNVFQGESVPSIKVNVKESNKHVEINLSETKGYEKHVLVQLIKERKHKSSSRSAPPNLDNCKAIILGEADKLSTDALLYIKWMIERYEGCYKVFFCCSDSTKLQPIKSICKVFHLQKPSDDEIVDVLKFIAQQEGIELPHQMAVRIASNSKSNLRQAIRSFEATWHLNTSLTENQQIKTGWEDDIANIAKNIIEEQSPKQLYDIRGKLQNLIEHNVSAEFIFNTVFEELKSYLDDQYHKDMDILKIKYNINSNDHDQDKSDNDAVKKIVHKFMKIEEFTAKFMSWYKIFVLKKGNQNPILSKGDI</sequence>
<dbReference type="Gene3D" id="1.20.272.10">
    <property type="match status" value="1"/>
</dbReference>
<feature type="compositionally biased region" description="Basic residues" evidence="1">
    <location>
        <begin position="181"/>
        <end position="190"/>
    </location>
</feature>
<dbReference type="GO" id="GO:0006261">
    <property type="term" value="P:DNA-templated DNA replication"/>
    <property type="evidence" value="ECO:0007669"/>
    <property type="project" value="TreeGrafter"/>
</dbReference>
<evidence type="ECO:0000256" key="1">
    <source>
        <dbReference type="SAM" id="MobiDB-lite"/>
    </source>
</evidence>
<feature type="compositionally biased region" description="Basic and acidic residues" evidence="1">
    <location>
        <begin position="61"/>
        <end position="74"/>
    </location>
</feature>
<dbReference type="InterPro" id="IPR027417">
    <property type="entry name" value="P-loop_NTPase"/>
</dbReference>
<feature type="region of interest" description="Disordered" evidence="1">
    <location>
        <begin position="181"/>
        <end position="203"/>
    </location>
</feature>
<dbReference type="InterPro" id="IPR050238">
    <property type="entry name" value="DNA_Rep/Repair_Clamp_Loader"/>
</dbReference>
<dbReference type="Gene3D" id="3.40.50.300">
    <property type="entry name" value="P-loop containing nucleotide triphosphate hydrolases"/>
    <property type="match status" value="1"/>
</dbReference>
<dbReference type="EMBL" id="JAWPEI010000001">
    <property type="protein sequence ID" value="KAK4738421.1"/>
    <property type="molecule type" value="Genomic_DNA"/>
</dbReference>
<dbReference type="GO" id="GO:0003677">
    <property type="term" value="F:DNA binding"/>
    <property type="evidence" value="ECO:0007669"/>
    <property type="project" value="InterPro"/>
</dbReference>
<feature type="compositionally biased region" description="Low complexity" evidence="1">
    <location>
        <begin position="48"/>
        <end position="57"/>
    </location>
</feature>
<dbReference type="GO" id="GO:0006281">
    <property type="term" value="P:DNA repair"/>
    <property type="evidence" value="ECO:0007669"/>
    <property type="project" value="TreeGrafter"/>
</dbReference>
<dbReference type="PANTHER" id="PTHR11669:SF52">
    <property type="entry name" value="OS10G0574500 PROTEIN"/>
    <property type="match status" value="1"/>
</dbReference>
<dbReference type="PANTHER" id="PTHR11669">
    <property type="entry name" value="REPLICATION FACTOR C / DNA POLYMERASE III GAMMA-TAU SUBUNIT"/>
    <property type="match status" value="1"/>
</dbReference>
<protein>
    <recommendedName>
        <fullName evidence="4">Replication factor C subunit</fullName>
    </recommendedName>
</protein>
<proteinExistence type="predicted"/>
<evidence type="ECO:0008006" key="4">
    <source>
        <dbReference type="Google" id="ProtNLM"/>
    </source>
</evidence>